<dbReference type="InterPro" id="IPR004860">
    <property type="entry name" value="LAGLIDADG_dom"/>
</dbReference>
<evidence type="ECO:0000259" key="1">
    <source>
        <dbReference type="Pfam" id="PF00961"/>
    </source>
</evidence>
<dbReference type="Proteomes" id="UP001152885">
    <property type="component" value="Unassembled WGS sequence"/>
</dbReference>
<keyword evidence="3" id="KW-1185">Reference proteome</keyword>
<dbReference type="Pfam" id="PF00961">
    <property type="entry name" value="LAGLIDADG_1"/>
    <property type="match status" value="1"/>
</dbReference>
<sequence length="174" mass="20443">MVRIGNTVSPIPNKKALKYVISHSDGLLRVLVLINGKLKTYSKYYQIINNLFVNNKLVETKFYAKYDQFIMDSNGSLQIKFIERKGNPSKYEVRLKLQIPQKDREILDYIKLFVCNTKDINDINNSKGCYIGSCNHKNGNYTYYLETTSFARTKKIILYLDNYQLISYKYINYL</sequence>
<protein>
    <recommendedName>
        <fullName evidence="1">Homing endonuclease LAGLIDADG domain-containing protein</fullName>
    </recommendedName>
</protein>
<dbReference type="InterPro" id="IPR027434">
    <property type="entry name" value="Homing_endonucl"/>
</dbReference>
<accession>A0A9W4TZW2</accession>
<dbReference type="EMBL" id="CANTUO010000004">
    <property type="protein sequence ID" value="CAI5759403.1"/>
    <property type="molecule type" value="Genomic_DNA"/>
</dbReference>
<dbReference type="GO" id="GO:0004519">
    <property type="term" value="F:endonuclease activity"/>
    <property type="evidence" value="ECO:0007669"/>
    <property type="project" value="InterPro"/>
</dbReference>
<feature type="domain" description="Homing endonuclease LAGLIDADG" evidence="1">
    <location>
        <begin position="71"/>
        <end position="174"/>
    </location>
</feature>
<proteinExistence type="predicted"/>
<dbReference type="OrthoDB" id="5400101at2759"/>
<evidence type="ECO:0000313" key="2">
    <source>
        <dbReference type="EMBL" id="CAI5759403.1"/>
    </source>
</evidence>
<reference evidence="2" key="1">
    <citation type="submission" date="2022-12" db="EMBL/GenBank/DDBJ databases">
        <authorList>
            <person name="Brejova B."/>
        </authorList>
    </citation>
    <scope>NUCLEOTIDE SEQUENCE</scope>
</reference>
<evidence type="ECO:0000313" key="3">
    <source>
        <dbReference type="Proteomes" id="UP001152885"/>
    </source>
</evidence>
<dbReference type="AlphaFoldDB" id="A0A9W4TZW2"/>
<dbReference type="SUPFAM" id="SSF55608">
    <property type="entry name" value="Homing endonucleases"/>
    <property type="match status" value="1"/>
</dbReference>
<name>A0A9W4TZW2_9ASCO</name>
<gene>
    <name evidence="2" type="ORF">CANVERA_P3916</name>
</gene>
<dbReference type="Gene3D" id="3.10.28.10">
    <property type="entry name" value="Homing endonucleases"/>
    <property type="match status" value="1"/>
</dbReference>
<comment type="caution">
    <text evidence="2">The sequence shown here is derived from an EMBL/GenBank/DDBJ whole genome shotgun (WGS) entry which is preliminary data.</text>
</comment>
<organism evidence="2 3">
    <name type="scientific">Candida verbasci</name>
    <dbReference type="NCBI Taxonomy" id="1227364"/>
    <lineage>
        <taxon>Eukaryota</taxon>
        <taxon>Fungi</taxon>
        <taxon>Dikarya</taxon>
        <taxon>Ascomycota</taxon>
        <taxon>Saccharomycotina</taxon>
        <taxon>Pichiomycetes</taxon>
        <taxon>Debaryomycetaceae</taxon>
        <taxon>Candida/Lodderomyces clade</taxon>
        <taxon>Candida</taxon>
    </lineage>
</organism>